<evidence type="ECO:0000256" key="8">
    <source>
        <dbReference type="SAM" id="MobiDB-lite"/>
    </source>
</evidence>
<dbReference type="Pfam" id="PF08743">
    <property type="entry name" value="Nse4_C"/>
    <property type="match status" value="1"/>
</dbReference>
<evidence type="ECO:0000256" key="6">
    <source>
        <dbReference type="ARBA" id="ARBA00023242"/>
    </source>
</evidence>
<protein>
    <recommendedName>
        <fullName evidence="7">Non-structural maintenance of chromosomes element 4</fullName>
    </recommendedName>
</protein>
<evidence type="ECO:0000256" key="4">
    <source>
        <dbReference type="ARBA" id="ARBA00023172"/>
    </source>
</evidence>
<name>A0A6G1SPF3_9ACAR</name>
<evidence type="ECO:0000256" key="1">
    <source>
        <dbReference type="ARBA" id="ARBA00004123"/>
    </source>
</evidence>
<organism evidence="10">
    <name type="scientific">Aceria tosichella</name>
    <name type="common">wheat curl mite</name>
    <dbReference type="NCBI Taxonomy" id="561515"/>
    <lineage>
        <taxon>Eukaryota</taxon>
        <taxon>Metazoa</taxon>
        <taxon>Ecdysozoa</taxon>
        <taxon>Arthropoda</taxon>
        <taxon>Chelicerata</taxon>
        <taxon>Arachnida</taxon>
        <taxon>Acari</taxon>
        <taxon>Acariformes</taxon>
        <taxon>Trombidiformes</taxon>
        <taxon>Prostigmata</taxon>
        <taxon>Eupodina</taxon>
        <taxon>Eriophyoidea</taxon>
        <taxon>Eriophyidae</taxon>
        <taxon>Eriophyinae</taxon>
        <taxon>Aceriini</taxon>
        <taxon>Aceria</taxon>
    </lineage>
</organism>
<evidence type="ECO:0000256" key="5">
    <source>
        <dbReference type="ARBA" id="ARBA00023204"/>
    </source>
</evidence>
<sequence>MSDDDDLQEEAIHKIKSLIRDFPSVERDADIKTTLEKITGQIEATDELYPIIKKKLIGSGFDARHVKKLLHLSASTAKRINSTAKDFNLRDKCQKLKRIHKSDLARHLAIEYAAGDLCNAPTFEFFYGAIRQEGLVTKPRKKRSRVDLDDQNATQTKATERDIRTDCEQDSTPKEVEAIHNKVKSLVAREPRGVDFLSAVVDRNSFPKTVENMFHFSFLIREGKVSLEKGQSNKAVMKMVDTEEPTQQARQWNQSIMSFSMADYKKWTARR</sequence>
<evidence type="ECO:0000256" key="2">
    <source>
        <dbReference type="ARBA" id="ARBA00008997"/>
    </source>
</evidence>
<reference evidence="10" key="1">
    <citation type="submission" date="2018-10" db="EMBL/GenBank/DDBJ databases">
        <title>Transcriptome assembly of Aceria tosichella (Wheat curl mite) Type 2.</title>
        <authorList>
            <person name="Scully E.D."/>
            <person name="Geib S.M."/>
            <person name="Palmer N.A."/>
            <person name="Gupta A.K."/>
            <person name="Sarath G."/>
            <person name="Tatineni S."/>
        </authorList>
    </citation>
    <scope>NUCLEOTIDE SEQUENCE</scope>
    <source>
        <strain evidence="10">LincolnNE</strain>
    </source>
</reference>
<evidence type="ECO:0000256" key="3">
    <source>
        <dbReference type="ARBA" id="ARBA00022763"/>
    </source>
</evidence>
<comment type="function">
    <text evidence="7">Component of the SMC5-SMC6 complex, that promotes sister chromatid alignment after DNA damage and facilitates double-stranded DNA breaks (DSBs) repair via homologous recombination between sister chromatids.</text>
</comment>
<keyword evidence="6 7" id="KW-0539">Nucleus</keyword>
<evidence type="ECO:0000313" key="10">
    <source>
        <dbReference type="EMBL" id="MDE52406.1"/>
    </source>
</evidence>
<feature type="domain" description="Non-structural maintenance of chromosome element 4 C-terminal" evidence="9">
    <location>
        <begin position="194"/>
        <end position="268"/>
    </location>
</feature>
<feature type="region of interest" description="Disordered" evidence="8">
    <location>
        <begin position="141"/>
        <end position="162"/>
    </location>
</feature>
<dbReference type="EMBL" id="GGYP01007635">
    <property type="protein sequence ID" value="MDE52406.1"/>
    <property type="molecule type" value="Transcribed_RNA"/>
</dbReference>
<comment type="subunit">
    <text evidence="7">Component of the SMC5-SMC6 complex.</text>
</comment>
<dbReference type="PANTHER" id="PTHR16140:SF0">
    <property type="entry name" value="NON-STRUCTURAL MAINTENANCE OF CHROMOSOMES ELEMENT 4"/>
    <property type="match status" value="1"/>
</dbReference>
<accession>A0A6G1SPF3</accession>
<gene>
    <name evidence="10" type="primary">EID3</name>
    <name evidence="10" type="ORF">g.20801</name>
</gene>
<keyword evidence="3 7" id="KW-0227">DNA damage</keyword>
<dbReference type="GO" id="GO:0005634">
    <property type="term" value="C:nucleus"/>
    <property type="evidence" value="ECO:0007669"/>
    <property type="project" value="UniProtKB-SubCell"/>
</dbReference>
<dbReference type="GO" id="GO:0006310">
    <property type="term" value="P:DNA recombination"/>
    <property type="evidence" value="ECO:0007669"/>
    <property type="project" value="UniProtKB-UniRule"/>
</dbReference>
<comment type="subcellular location">
    <subcellularLocation>
        <location evidence="1 7">Nucleus</location>
    </subcellularLocation>
</comment>
<proteinExistence type="inferred from homology"/>
<dbReference type="PANTHER" id="PTHR16140">
    <property type="entry name" value="NON-STRUCTURAL MAINTENANCE OF CHROMOSOMES ELEMENT 4"/>
    <property type="match status" value="1"/>
</dbReference>
<evidence type="ECO:0000259" key="9">
    <source>
        <dbReference type="Pfam" id="PF08743"/>
    </source>
</evidence>
<dbReference type="InterPro" id="IPR014854">
    <property type="entry name" value="Nse4_C"/>
</dbReference>
<comment type="similarity">
    <text evidence="2 7">Belongs to the NSE4 family.</text>
</comment>
<dbReference type="AlphaFoldDB" id="A0A6G1SPF3"/>
<keyword evidence="4 7" id="KW-0233">DNA recombination</keyword>
<dbReference type="GO" id="GO:0006281">
    <property type="term" value="P:DNA repair"/>
    <property type="evidence" value="ECO:0007669"/>
    <property type="project" value="UniProtKB-UniRule"/>
</dbReference>
<dbReference type="InterPro" id="IPR027786">
    <property type="entry name" value="Nse4/EID"/>
</dbReference>
<keyword evidence="5 7" id="KW-0234">DNA repair</keyword>
<evidence type="ECO:0000256" key="7">
    <source>
        <dbReference type="RuleBase" id="RU365071"/>
    </source>
</evidence>
<dbReference type="GO" id="GO:0030915">
    <property type="term" value="C:Smc5-Smc6 complex"/>
    <property type="evidence" value="ECO:0007669"/>
    <property type="project" value="UniProtKB-UniRule"/>
</dbReference>